<reference evidence="1" key="1">
    <citation type="submission" date="2022-02" db="EMBL/GenBank/DDBJ databases">
        <title>Plant Genome Project.</title>
        <authorList>
            <person name="Zhang R.-G."/>
        </authorList>
    </citation>
    <scope>NUCLEOTIDE SEQUENCE</scope>
    <source>
        <strain evidence="1">AT1</strain>
    </source>
</reference>
<sequence length="163" mass="17697">MRDTSLRAITEVRGADWRGPHDQWAVIDATPLNRKFSVMPPPPSQAARRRASTRVTRGRMQLLAPAESSQPSSSQAPTAGEGRRCKRICTVRGSSFHYTQSSLLCYFICSGIRPHRSDPFLPQREREASTFVAFDPAVAAVVEAAGQAAGEEVGADVSDAQAK</sequence>
<organism evidence="1 2">
    <name type="scientific">Rhododendron molle</name>
    <name type="common">Chinese azalea</name>
    <name type="synonym">Azalea mollis</name>
    <dbReference type="NCBI Taxonomy" id="49168"/>
    <lineage>
        <taxon>Eukaryota</taxon>
        <taxon>Viridiplantae</taxon>
        <taxon>Streptophyta</taxon>
        <taxon>Embryophyta</taxon>
        <taxon>Tracheophyta</taxon>
        <taxon>Spermatophyta</taxon>
        <taxon>Magnoliopsida</taxon>
        <taxon>eudicotyledons</taxon>
        <taxon>Gunneridae</taxon>
        <taxon>Pentapetalae</taxon>
        <taxon>asterids</taxon>
        <taxon>Ericales</taxon>
        <taxon>Ericaceae</taxon>
        <taxon>Ericoideae</taxon>
        <taxon>Rhodoreae</taxon>
        <taxon>Rhododendron</taxon>
    </lineage>
</organism>
<evidence type="ECO:0000313" key="1">
    <source>
        <dbReference type="EMBL" id="KAI8535074.1"/>
    </source>
</evidence>
<protein>
    <submittedName>
        <fullName evidence="1">Uncharacterized protein</fullName>
    </submittedName>
</protein>
<accession>A0ACC0M3A5</accession>
<proteinExistence type="predicted"/>
<keyword evidence="2" id="KW-1185">Reference proteome</keyword>
<comment type="caution">
    <text evidence="1">The sequence shown here is derived from an EMBL/GenBank/DDBJ whole genome shotgun (WGS) entry which is preliminary data.</text>
</comment>
<gene>
    <name evidence="1" type="ORF">RHMOL_Rhmol10G0146800</name>
</gene>
<dbReference type="EMBL" id="CM046397">
    <property type="protein sequence ID" value="KAI8535074.1"/>
    <property type="molecule type" value="Genomic_DNA"/>
</dbReference>
<name>A0ACC0M3A5_RHOML</name>
<dbReference type="Proteomes" id="UP001062846">
    <property type="component" value="Chromosome 10"/>
</dbReference>
<evidence type="ECO:0000313" key="2">
    <source>
        <dbReference type="Proteomes" id="UP001062846"/>
    </source>
</evidence>